<evidence type="ECO:0000256" key="1">
    <source>
        <dbReference type="SAM" id="Phobius"/>
    </source>
</evidence>
<organism evidence="2 3">
    <name type="scientific">Jiangella aurantiaca</name>
    <dbReference type="NCBI Taxonomy" id="2530373"/>
    <lineage>
        <taxon>Bacteria</taxon>
        <taxon>Bacillati</taxon>
        <taxon>Actinomycetota</taxon>
        <taxon>Actinomycetes</taxon>
        <taxon>Jiangellales</taxon>
        <taxon>Jiangellaceae</taxon>
        <taxon>Jiangella</taxon>
    </lineage>
</organism>
<dbReference type="RefSeq" id="WP_132107497.1">
    <property type="nucleotide sequence ID" value="NZ_SMLB01000062.1"/>
</dbReference>
<sequence length="100" mass="10648">MRDLLLVFRQLGRMFAAAQKRGTWVMLLAVGAAFVLGPIAIPIWLAIKVPLLVLGIGGPVTLWALDYRPAAIALAAGILVAVPVVRILRDREEAPSPPSG</sequence>
<feature type="transmembrane region" description="Helical" evidence="1">
    <location>
        <begin position="21"/>
        <end position="47"/>
    </location>
</feature>
<evidence type="ECO:0000313" key="2">
    <source>
        <dbReference type="EMBL" id="TDD64785.1"/>
    </source>
</evidence>
<protein>
    <submittedName>
        <fullName evidence="2">Uncharacterized protein</fullName>
    </submittedName>
</protein>
<dbReference type="EMBL" id="SMLB01000062">
    <property type="protein sequence ID" value="TDD64785.1"/>
    <property type="molecule type" value="Genomic_DNA"/>
</dbReference>
<feature type="transmembrane region" description="Helical" evidence="1">
    <location>
        <begin position="67"/>
        <end position="88"/>
    </location>
</feature>
<keyword evidence="1" id="KW-1133">Transmembrane helix</keyword>
<accession>A0A4R5A076</accession>
<comment type="caution">
    <text evidence="2">The sequence shown here is derived from an EMBL/GenBank/DDBJ whole genome shotgun (WGS) entry which is preliminary data.</text>
</comment>
<dbReference type="Proteomes" id="UP000295217">
    <property type="component" value="Unassembled WGS sequence"/>
</dbReference>
<keyword evidence="3" id="KW-1185">Reference proteome</keyword>
<name>A0A4R5A076_9ACTN</name>
<proteinExistence type="predicted"/>
<keyword evidence="1" id="KW-0472">Membrane</keyword>
<evidence type="ECO:0000313" key="3">
    <source>
        <dbReference type="Proteomes" id="UP000295217"/>
    </source>
</evidence>
<reference evidence="2 3" key="1">
    <citation type="submission" date="2019-02" db="EMBL/GenBank/DDBJ databases">
        <title>Draft genome sequences of novel Actinobacteria.</title>
        <authorList>
            <person name="Sahin N."/>
            <person name="Ay H."/>
            <person name="Saygin H."/>
        </authorList>
    </citation>
    <scope>NUCLEOTIDE SEQUENCE [LARGE SCALE GENOMIC DNA]</scope>
    <source>
        <strain evidence="2 3">8K307</strain>
    </source>
</reference>
<dbReference type="AlphaFoldDB" id="A0A4R5A076"/>
<gene>
    <name evidence="2" type="ORF">E1262_27240</name>
</gene>
<keyword evidence="1" id="KW-0812">Transmembrane</keyword>